<dbReference type="AlphaFoldDB" id="A0A7S3WY75"/>
<gene>
    <name evidence="3" type="ORF">EHUX00137_LOCUS38599</name>
</gene>
<evidence type="ECO:0000256" key="1">
    <source>
        <dbReference type="SAM" id="Coils"/>
    </source>
</evidence>
<feature type="compositionally biased region" description="Basic residues" evidence="2">
    <location>
        <begin position="469"/>
        <end position="479"/>
    </location>
</feature>
<organism evidence="3">
    <name type="scientific">Emiliania huxleyi</name>
    <name type="common">Coccolithophore</name>
    <name type="synonym">Pontosphaera huxleyi</name>
    <dbReference type="NCBI Taxonomy" id="2903"/>
    <lineage>
        <taxon>Eukaryota</taxon>
        <taxon>Haptista</taxon>
        <taxon>Haptophyta</taxon>
        <taxon>Prymnesiophyceae</taxon>
        <taxon>Isochrysidales</taxon>
        <taxon>Noelaerhabdaceae</taxon>
        <taxon>Emiliania</taxon>
    </lineage>
</organism>
<proteinExistence type="predicted"/>
<feature type="compositionally biased region" description="Low complexity" evidence="2">
    <location>
        <begin position="53"/>
        <end position="71"/>
    </location>
</feature>
<accession>A0A7S3WY75</accession>
<evidence type="ECO:0000256" key="2">
    <source>
        <dbReference type="SAM" id="MobiDB-lite"/>
    </source>
</evidence>
<feature type="region of interest" description="Disordered" evidence="2">
    <location>
        <begin position="505"/>
        <end position="585"/>
    </location>
</feature>
<feature type="region of interest" description="Disordered" evidence="2">
    <location>
        <begin position="458"/>
        <end position="481"/>
    </location>
</feature>
<name>A0A7S3WY75_EMIHU</name>
<evidence type="ECO:0000313" key="3">
    <source>
        <dbReference type="EMBL" id="CAE0584548.1"/>
    </source>
</evidence>
<sequence>MVAQRGSAQREPLSRPSTLAGQGASKRKTPTGLALSTGVTRRGPKLFGGGADLGASVGSSSSSKRSNRGSSKPQPSPVALKTDQVELYNSKIYDEELVDQQLGDRIKALQEQLGKVRSSDGSGAVELKLLAMVQSRSHQVAARANETAANNQLLKDEVQRMRNENSLRRRAAENMRERIAFLGKEVPKLIEATSHDLHEVDRQAARKATATQEAKALLSHQERELSRLANDLAEADERISSIELAHHFAEESRRQQEYRAGKELRTGAESQAHQLEYLSWQAGWWEGEFGRLGEVTSQALGAEAEPGAVQRVTERILEMRQQNDSLMTYLQQLDSEASELAASNAVLAASHATLRERSVHLAEPPPREDADAGTQRAGGGDIDDYGAQHRLAERGWGARVLREHQRVYYPPHSPHPSPPPWPPTAHNPSLLSCPMPVLISPDRPACRSAGALAGECGGARRVHPAPPRAARRAARRSRRQGCDGSGLYYRAVRIAPAGAQCRRFGRGRRLEKGGGSRRSARAAPQGGRPASLSVKAARAAPRGGATESGIAGQYDGGRSWGRPGGGGGRGRSQAADAPRILAASD</sequence>
<feature type="compositionally biased region" description="Gly residues" evidence="2">
    <location>
        <begin position="554"/>
        <end position="570"/>
    </location>
</feature>
<reference evidence="3" key="1">
    <citation type="submission" date="2021-01" db="EMBL/GenBank/DDBJ databases">
        <authorList>
            <person name="Corre E."/>
            <person name="Pelletier E."/>
            <person name="Niang G."/>
            <person name="Scheremetjew M."/>
            <person name="Finn R."/>
            <person name="Kale V."/>
            <person name="Holt S."/>
            <person name="Cochrane G."/>
            <person name="Meng A."/>
            <person name="Brown T."/>
            <person name="Cohen L."/>
        </authorList>
    </citation>
    <scope>NUCLEOTIDE SEQUENCE</scope>
    <source>
        <strain evidence="3">379</strain>
    </source>
</reference>
<protein>
    <submittedName>
        <fullName evidence="3">Uncharacterized protein</fullName>
    </submittedName>
</protein>
<feature type="compositionally biased region" description="Basic and acidic residues" evidence="2">
    <location>
        <begin position="359"/>
        <end position="370"/>
    </location>
</feature>
<dbReference type="EMBL" id="HBIR01049453">
    <property type="protein sequence ID" value="CAE0584548.1"/>
    <property type="molecule type" value="Transcribed_RNA"/>
</dbReference>
<feature type="coiled-coil region" evidence="1">
    <location>
        <begin position="211"/>
        <end position="245"/>
    </location>
</feature>
<feature type="region of interest" description="Disordered" evidence="2">
    <location>
        <begin position="1"/>
        <end position="81"/>
    </location>
</feature>
<keyword evidence="1" id="KW-0175">Coiled coil</keyword>
<feature type="region of interest" description="Disordered" evidence="2">
    <location>
        <begin position="359"/>
        <end position="383"/>
    </location>
</feature>